<protein>
    <recommendedName>
        <fullName evidence="9">Type-5 uracil-DNA glycosylase</fullName>
    </recommendedName>
</protein>
<accession>A0A832I5U5</accession>
<dbReference type="GO" id="GO:0046872">
    <property type="term" value="F:metal ion binding"/>
    <property type="evidence" value="ECO:0007669"/>
    <property type="project" value="UniProtKB-KW"/>
</dbReference>
<keyword evidence="5" id="KW-0408">Iron</keyword>
<keyword evidence="1" id="KW-0004">4Fe-4S</keyword>
<evidence type="ECO:0000256" key="3">
    <source>
        <dbReference type="ARBA" id="ARBA00022763"/>
    </source>
</evidence>
<dbReference type="GO" id="GO:0033958">
    <property type="term" value="F:DNA-deoxyinosine glycosylase activity"/>
    <property type="evidence" value="ECO:0007669"/>
    <property type="project" value="InterPro"/>
</dbReference>
<evidence type="ECO:0000313" key="12">
    <source>
        <dbReference type="EMBL" id="HGZ44134.1"/>
    </source>
</evidence>
<dbReference type="GO" id="GO:0051539">
    <property type="term" value="F:4 iron, 4 sulfur cluster binding"/>
    <property type="evidence" value="ECO:0007669"/>
    <property type="project" value="UniProtKB-KW"/>
</dbReference>
<dbReference type="Gene3D" id="3.40.470.10">
    <property type="entry name" value="Uracil-DNA glycosylase-like domain"/>
    <property type="match status" value="1"/>
</dbReference>
<name>A0A832I5U5_UNCEI</name>
<dbReference type="SUPFAM" id="SSF52141">
    <property type="entry name" value="Uracil-DNA glycosylase-like"/>
    <property type="match status" value="1"/>
</dbReference>
<dbReference type="EMBL" id="DSQF01000025">
    <property type="protein sequence ID" value="HGZ44134.1"/>
    <property type="molecule type" value="Genomic_DNA"/>
</dbReference>
<evidence type="ECO:0000256" key="8">
    <source>
        <dbReference type="ARBA" id="ARBA00023779"/>
    </source>
</evidence>
<dbReference type="AlphaFoldDB" id="A0A832I5U5"/>
<dbReference type="InterPro" id="IPR051536">
    <property type="entry name" value="UDG_Type-4/5"/>
</dbReference>
<gene>
    <name evidence="12" type="ORF">ENR23_12100</name>
</gene>
<evidence type="ECO:0000256" key="9">
    <source>
        <dbReference type="ARBA" id="ARBA00023887"/>
    </source>
</evidence>
<comment type="caution">
    <text evidence="12">The sequence shown here is derived from an EMBL/GenBank/DDBJ whole genome shotgun (WGS) entry which is preliminary data.</text>
</comment>
<organism evidence="12">
    <name type="scientific">Eiseniibacteriota bacterium</name>
    <dbReference type="NCBI Taxonomy" id="2212470"/>
    <lineage>
        <taxon>Bacteria</taxon>
        <taxon>Candidatus Eiseniibacteriota</taxon>
    </lineage>
</organism>
<dbReference type="GO" id="GO:0004844">
    <property type="term" value="F:uracil DNA N-glycosylase activity"/>
    <property type="evidence" value="ECO:0007669"/>
    <property type="project" value="InterPro"/>
</dbReference>
<dbReference type="PANTHER" id="PTHR33693:SF3">
    <property type="entry name" value="TYPE-5 URACIL-DNA GLYCOSYLASE"/>
    <property type="match status" value="1"/>
</dbReference>
<dbReference type="InterPro" id="IPR044147">
    <property type="entry name" value="UdgB-like"/>
</dbReference>
<dbReference type="SMART" id="SM00987">
    <property type="entry name" value="UreE_C"/>
    <property type="match status" value="1"/>
</dbReference>
<dbReference type="GO" id="GO:0006284">
    <property type="term" value="P:base-excision repair"/>
    <property type="evidence" value="ECO:0007669"/>
    <property type="project" value="InterPro"/>
</dbReference>
<sequence>MSPAAKPAVSRARRPAVSGGARAAARRGAPPVARPAFRSLAALERAIVACETCPRLRAHCERVARDRVRRFAHETYWGRPVPGFGDPRARVLVVGLAPAAHGGNRTGRVFTGDSSGDWLYATLHRFGFASQPHSTGRDDGLRLAGCWVAAAARCAPPANRPTTNELARCRPFLAAEIALLGEVRVVVALGRIGHEAWLRASGWWERLPAGARPRFAHGAEARLPDGVTLLASYHPSRQNTNTGTLTRPMFEAVFRRARALADGA</sequence>
<dbReference type="Pfam" id="PF03167">
    <property type="entry name" value="UDG"/>
    <property type="match status" value="1"/>
</dbReference>
<evidence type="ECO:0000256" key="6">
    <source>
        <dbReference type="ARBA" id="ARBA00023014"/>
    </source>
</evidence>
<evidence type="ECO:0000256" key="5">
    <source>
        <dbReference type="ARBA" id="ARBA00023004"/>
    </source>
</evidence>
<proteinExistence type="inferred from homology"/>
<evidence type="ECO:0000256" key="1">
    <source>
        <dbReference type="ARBA" id="ARBA00022485"/>
    </source>
</evidence>
<comment type="similarity">
    <text evidence="8">Belongs to the uracil-DNA glycosylase (UDG) superfamily. Type 5 (UDGb) family.</text>
</comment>
<feature type="compositionally biased region" description="Low complexity" evidence="10">
    <location>
        <begin position="15"/>
        <end position="28"/>
    </location>
</feature>
<dbReference type="InterPro" id="IPR036895">
    <property type="entry name" value="Uracil-DNA_glycosylase-like_sf"/>
</dbReference>
<reference evidence="12" key="1">
    <citation type="journal article" date="2020" name="mSystems">
        <title>Genome- and Community-Level Interaction Insights into Carbon Utilization and Element Cycling Functions of Hydrothermarchaeota in Hydrothermal Sediment.</title>
        <authorList>
            <person name="Zhou Z."/>
            <person name="Liu Y."/>
            <person name="Xu W."/>
            <person name="Pan J."/>
            <person name="Luo Z.H."/>
            <person name="Li M."/>
        </authorList>
    </citation>
    <scope>NUCLEOTIDE SEQUENCE [LARGE SCALE GENOMIC DNA]</scope>
    <source>
        <strain evidence="12">SpSt-381</strain>
    </source>
</reference>
<evidence type="ECO:0000256" key="4">
    <source>
        <dbReference type="ARBA" id="ARBA00022801"/>
    </source>
</evidence>
<keyword evidence="4" id="KW-0378">Hydrolase</keyword>
<keyword evidence="2" id="KW-0479">Metal-binding</keyword>
<evidence type="ECO:0000256" key="10">
    <source>
        <dbReference type="SAM" id="MobiDB-lite"/>
    </source>
</evidence>
<feature type="domain" description="Uracil-DNA glycosylase-like" evidence="11">
    <location>
        <begin position="82"/>
        <end position="254"/>
    </location>
</feature>
<evidence type="ECO:0000256" key="7">
    <source>
        <dbReference type="ARBA" id="ARBA00023204"/>
    </source>
</evidence>
<dbReference type="CDD" id="cd10031">
    <property type="entry name" value="UDG-F5_TTUDGB_like"/>
    <property type="match status" value="1"/>
</dbReference>
<keyword evidence="3" id="KW-0227">DNA damage</keyword>
<keyword evidence="6" id="KW-0411">Iron-sulfur</keyword>
<feature type="region of interest" description="Disordered" evidence="10">
    <location>
        <begin position="1"/>
        <end position="28"/>
    </location>
</feature>
<dbReference type="PANTHER" id="PTHR33693">
    <property type="entry name" value="TYPE-5 URACIL-DNA GLYCOSYLASE"/>
    <property type="match status" value="1"/>
</dbReference>
<evidence type="ECO:0000256" key="2">
    <source>
        <dbReference type="ARBA" id="ARBA00022723"/>
    </source>
</evidence>
<keyword evidence="7" id="KW-0234">DNA repair</keyword>
<dbReference type="SMART" id="SM00986">
    <property type="entry name" value="UDG"/>
    <property type="match status" value="1"/>
</dbReference>
<dbReference type="InterPro" id="IPR005122">
    <property type="entry name" value="Uracil-DNA_glycosylase-like"/>
</dbReference>
<evidence type="ECO:0000259" key="11">
    <source>
        <dbReference type="SMART" id="SM00986"/>
    </source>
</evidence>